<dbReference type="Pfam" id="PF12833">
    <property type="entry name" value="HTH_18"/>
    <property type="match status" value="1"/>
</dbReference>
<keyword evidence="4" id="KW-0010">Activator</keyword>
<dbReference type="SUPFAM" id="SSF51215">
    <property type="entry name" value="Regulatory protein AraC"/>
    <property type="match status" value="1"/>
</dbReference>
<keyword evidence="2" id="KW-0805">Transcription regulation</keyword>
<dbReference type="InterPro" id="IPR009057">
    <property type="entry name" value="Homeodomain-like_sf"/>
</dbReference>
<keyword evidence="5" id="KW-0804">Transcription</keyword>
<dbReference type="SUPFAM" id="SSF46689">
    <property type="entry name" value="Homeodomain-like"/>
    <property type="match status" value="1"/>
</dbReference>
<dbReference type="Proteomes" id="UP000436822">
    <property type="component" value="Unassembled WGS sequence"/>
</dbReference>
<dbReference type="InterPro" id="IPR037923">
    <property type="entry name" value="HTH-like"/>
</dbReference>
<dbReference type="PROSITE" id="PS00041">
    <property type="entry name" value="HTH_ARAC_FAMILY_1"/>
    <property type="match status" value="1"/>
</dbReference>
<organism evidence="7 8">
    <name type="scientific">Litoreibacter roseus</name>
    <dbReference type="NCBI Taxonomy" id="2601869"/>
    <lineage>
        <taxon>Bacteria</taxon>
        <taxon>Pseudomonadati</taxon>
        <taxon>Pseudomonadota</taxon>
        <taxon>Alphaproteobacteria</taxon>
        <taxon>Rhodobacterales</taxon>
        <taxon>Roseobacteraceae</taxon>
        <taxon>Litoreibacter</taxon>
    </lineage>
</organism>
<feature type="domain" description="HTH araC/xylS-type" evidence="6">
    <location>
        <begin position="195"/>
        <end position="274"/>
    </location>
</feature>
<dbReference type="InterPro" id="IPR014710">
    <property type="entry name" value="RmlC-like_jellyroll"/>
</dbReference>
<accession>A0A6N6JGJ8</accession>
<dbReference type="Gene3D" id="2.60.120.10">
    <property type="entry name" value="Jelly Rolls"/>
    <property type="match status" value="1"/>
</dbReference>
<dbReference type="InterPro" id="IPR050204">
    <property type="entry name" value="AraC_XylS_family_regulators"/>
</dbReference>
<evidence type="ECO:0000256" key="5">
    <source>
        <dbReference type="ARBA" id="ARBA00023163"/>
    </source>
</evidence>
<evidence type="ECO:0000313" key="7">
    <source>
        <dbReference type="EMBL" id="GFE64960.1"/>
    </source>
</evidence>
<proteinExistence type="predicted"/>
<gene>
    <name evidence="7" type="ORF">KIN_20340</name>
</gene>
<comment type="caution">
    <text evidence="7">The sequence shown here is derived from an EMBL/GenBank/DDBJ whole genome shotgun (WGS) entry which is preliminary data.</text>
</comment>
<evidence type="ECO:0000256" key="2">
    <source>
        <dbReference type="ARBA" id="ARBA00023015"/>
    </source>
</evidence>
<evidence type="ECO:0000256" key="4">
    <source>
        <dbReference type="ARBA" id="ARBA00023159"/>
    </source>
</evidence>
<reference evidence="7 8" key="1">
    <citation type="submission" date="2019-12" db="EMBL/GenBank/DDBJ databases">
        <title>Litoreibacter badius sp. nov., a novel bacteriochlorophyll a-containing bacterium in the genus Litoreibacter.</title>
        <authorList>
            <person name="Kanamuro M."/>
            <person name="Takabe Y."/>
            <person name="Mori K."/>
            <person name="Takaichi S."/>
            <person name="Hanada S."/>
        </authorList>
    </citation>
    <scope>NUCLEOTIDE SEQUENCE [LARGE SCALE GENOMIC DNA]</scope>
    <source>
        <strain evidence="7 8">K6</strain>
    </source>
</reference>
<dbReference type="InterPro" id="IPR020449">
    <property type="entry name" value="Tscrpt_reg_AraC-type_HTH"/>
</dbReference>
<dbReference type="Pfam" id="PF02311">
    <property type="entry name" value="AraC_binding"/>
    <property type="match status" value="1"/>
</dbReference>
<dbReference type="InterPro" id="IPR018060">
    <property type="entry name" value="HTH_AraC"/>
</dbReference>
<dbReference type="PROSITE" id="PS01124">
    <property type="entry name" value="HTH_ARAC_FAMILY_2"/>
    <property type="match status" value="1"/>
</dbReference>
<dbReference type="Gene3D" id="1.10.10.60">
    <property type="entry name" value="Homeodomain-like"/>
    <property type="match status" value="1"/>
</dbReference>
<keyword evidence="3 7" id="KW-0238">DNA-binding</keyword>
<dbReference type="EMBL" id="BLJE01000002">
    <property type="protein sequence ID" value="GFE64960.1"/>
    <property type="molecule type" value="Genomic_DNA"/>
</dbReference>
<dbReference type="PANTHER" id="PTHR46796:SF13">
    <property type="entry name" value="HTH-TYPE TRANSCRIPTIONAL ACTIVATOR RHAS"/>
    <property type="match status" value="1"/>
</dbReference>
<dbReference type="GO" id="GO:0043565">
    <property type="term" value="F:sequence-specific DNA binding"/>
    <property type="evidence" value="ECO:0007669"/>
    <property type="project" value="InterPro"/>
</dbReference>
<dbReference type="GO" id="GO:0003700">
    <property type="term" value="F:DNA-binding transcription factor activity"/>
    <property type="evidence" value="ECO:0007669"/>
    <property type="project" value="InterPro"/>
</dbReference>
<dbReference type="PANTHER" id="PTHR46796">
    <property type="entry name" value="HTH-TYPE TRANSCRIPTIONAL ACTIVATOR RHAS-RELATED"/>
    <property type="match status" value="1"/>
</dbReference>
<dbReference type="InterPro" id="IPR003313">
    <property type="entry name" value="AraC-bd"/>
</dbReference>
<dbReference type="SMART" id="SM00342">
    <property type="entry name" value="HTH_ARAC"/>
    <property type="match status" value="1"/>
</dbReference>
<evidence type="ECO:0000256" key="3">
    <source>
        <dbReference type="ARBA" id="ARBA00023125"/>
    </source>
</evidence>
<dbReference type="PRINTS" id="PR00032">
    <property type="entry name" value="HTHARAC"/>
</dbReference>
<name>A0A6N6JGJ8_9RHOB</name>
<dbReference type="AlphaFoldDB" id="A0A6N6JGJ8"/>
<keyword evidence="1" id="KW-0963">Cytoplasm</keyword>
<dbReference type="InterPro" id="IPR018062">
    <property type="entry name" value="HTH_AraC-typ_CS"/>
</dbReference>
<evidence type="ECO:0000259" key="6">
    <source>
        <dbReference type="PROSITE" id="PS01124"/>
    </source>
</evidence>
<evidence type="ECO:0000256" key="1">
    <source>
        <dbReference type="ARBA" id="ARBA00022490"/>
    </source>
</evidence>
<keyword evidence="8" id="KW-1185">Reference proteome</keyword>
<dbReference type="RefSeq" id="WP_159806516.1">
    <property type="nucleotide sequence ID" value="NZ_BLJE01000002.1"/>
</dbReference>
<dbReference type="OrthoDB" id="252470at2"/>
<evidence type="ECO:0000313" key="8">
    <source>
        <dbReference type="Proteomes" id="UP000436822"/>
    </source>
</evidence>
<sequence length="290" mass="32965">MKIKTFQIDDYIAKDDAFHIARKSLATRFPPAAHGHDYYEIFLIEDGATAHWVNGKRETLLPGHLVFIRPDDAHAFKADKMQGCRIINVMFKPKTVRHLRSRYPDEVCGKFFDTRGPYPETHMLAGPDLARVTQALVELQTAPRALAYIEHFILMLATRVLAQVHPVRDTAPKWFTDACRAAQNPAVFRRGAAGLIDAAGRSHEHVCRTSRMVLGLTPSAYVNKLRLDHGARMLSSSELPIEEVARDCGIENISHFYRLFRLQFGLTPRQYRLRHQRDPFEVTAHGAQSV</sequence>
<protein>
    <submittedName>
        <fullName evidence="7">DNA-binding transcriptional regulator ChbR</fullName>
    </submittedName>
</protein>